<dbReference type="InterPro" id="IPR006976">
    <property type="entry name" value="VanZ-like"/>
</dbReference>
<keyword evidence="1" id="KW-0812">Transmembrane</keyword>
<feature type="transmembrane region" description="Helical" evidence="1">
    <location>
        <begin position="76"/>
        <end position="95"/>
    </location>
</feature>
<sequence length="195" mass="22507">MKTLSREMIRSGGLFLLSIVIAYFFYTSISLPLLGQLYLIDSEGKMLCLYLSHIVFFYLLFKVVLQLRVFQPEKRLALIVCVLLMYAAFFDRAGFDEIRRFNLDPFAVFAYNNMETLMLNIAIFLPFHTVLHWVMPRRRNAFYVALTLIVAIGVEAVQVISGKGMFDLVDLNLYLIGYCLGCILYERLLRDGINA</sequence>
<evidence type="ECO:0000313" key="4">
    <source>
        <dbReference type="Proteomes" id="UP000823896"/>
    </source>
</evidence>
<reference evidence="3" key="1">
    <citation type="journal article" date="2021" name="PeerJ">
        <title>Extensive microbial diversity within the chicken gut microbiome revealed by metagenomics and culture.</title>
        <authorList>
            <person name="Gilroy R."/>
            <person name="Ravi A."/>
            <person name="Getino M."/>
            <person name="Pursley I."/>
            <person name="Horton D.L."/>
            <person name="Alikhan N.F."/>
            <person name="Baker D."/>
            <person name="Gharbi K."/>
            <person name="Hall N."/>
            <person name="Watson M."/>
            <person name="Adriaenssens E.M."/>
            <person name="Foster-Nyarko E."/>
            <person name="Jarju S."/>
            <person name="Secka A."/>
            <person name="Antonio M."/>
            <person name="Oren A."/>
            <person name="Chaudhuri R.R."/>
            <person name="La Ragione R."/>
            <person name="Hildebrand F."/>
            <person name="Pallen M.J."/>
        </authorList>
    </citation>
    <scope>NUCLEOTIDE SEQUENCE</scope>
    <source>
        <strain evidence="3">CHK187-11901</strain>
    </source>
</reference>
<name>A0A9D2NTP9_9FIRM</name>
<feature type="domain" description="VanZ-like" evidence="2">
    <location>
        <begin position="79"/>
        <end position="186"/>
    </location>
</feature>
<accession>A0A9D2NTP9</accession>
<protein>
    <submittedName>
        <fullName evidence="3">VanZ family protein</fullName>
    </submittedName>
</protein>
<gene>
    <name evidence="3" type="ORF">H9702_09505</name>
</gene>
<dbReference type="AlphaFoldDB" id="A0A9D2NTP9"/>
<proteinExistence type="predicted"/>
<keyword evidence="1" id="KW-0472">Membrane</keyword>
<evidence type="ECO:0000259" key="2">
    <source>
        <dbReference type="Pfam" id="PF04892"/>
    </source>
</evidence>
<evidence type="ECO:0000256" key="1">
    <source>
        <dbReference type="SAM" id="Phobius"/>
    </source>
</evidence>
<feature type="transmembrane region" description="Helical" evidence="1">
    <location>
        <begin position="172"/>
        <end position="189"/>
    </location>
</feature>
<organism evidence="3 4">
    <name type="scientific">Candidatus Merdibacter merdavium</name>
    <dbReference type="NCBI Taxonomy" id="2838692"/>
    <lineage>
        <taxon>Bacteria</taxon>
        <taxon>Bacillati</taxon>
        <taxon>Bacillota</taxon>
        <taxon>Erysipelotrichia</taxon>
        <taxon>Erysipelotrichales</taxon>
        <taxon>Erysipelotrichaceae</taxon>
        <taxon>Merdibacter</taxon>
    </lineage>
</organism>
<comment type="caution">
    <text evidence="3">The sequence shown here is derived from an EMBL/GenBank/DDBJ whole genome shotgun (WGS) entry which is preliminary data.</text>
</comment>
<evidence type="ECO:0000313" key="3">
    <source>
        <dbReference type="EMBL" id="HJC37346.1"/>
    </source>
</evidence>
<feature type="transmembrane region" description="Helical" evidence="1">
    <location>
        <begin position="12"/>
        <end position="38"/>
    </location>
</feature>
<feature type="transmembrane region" description="Helical" evidence="1">
    <location>
        <begin position="141"/>
        <end position="160"/>
    </location>
</feature>
<dbReference type="Proteomes" id="UP000823896">
    <property type="component" value="Unassembled WGS sequence"/>
</dbReference>
<dbReference type="Pfam" id="PF04892">
    <property type="entry name" value="VanZ"/>
    <property type="match status" value="1"/>
</dbReference>
<feature type="transmembrane region" description="Helical" evidence="1">
    <location>
        <begin position="44"/>
        <end position="64"/>
    </location>
</feature>
<feature type="transmembrane region" description="Helical" evidence="1">
    <location>
        <begin position="115"/>
        <end position="134"/>
    </location>
</feature>
<dbReference type="EMBL" id="DWWM01000057">
    <property type="protein sequence ID" value="HJC37346.1"/>
    <property type="molecule type" value="Genomic_DNA"/>
</dbReference>
<reference evidence="3" key="2">
    <citation type="submission" date="2021-04" db="EMBL/GenBank/DDBJ databases">
        <authorList>
            <person name="Gilroy R."/>
        </authorList>
    </citation>
    <scope>NUCLEOTIDE SEQUENCE</scope>
    <source>
        <strain evidence="3">CHK187-11901</strain>
    </source>
</reference>
<keyword evidence="1" id="KW-1133">Transmembrane helix</keyword>